<feature type="binding site" evidence="5">
    <location>
        <position position="258"/>
    </location>
    <ligand>
        <name>ATP</name>
        <dbReference type="ChEBI" id="CHEBI:30616"/>
    </ligand>
</feature>
<dbReference type="Gene3D" id="1.10.510.10">
    <property type="entry name" value="Transferase(Phosphotransferase) domain 1"/>
    <property type="match status" value="1"/>
</dbReference>
<dbReference type="GO" id="GO:0003676">
    <property type="term" value="F:nucleic acid binding"/>
    <property type="evidence" value="ECO:0007669"/>
    <property type="project" value="InterPro"/>
</dbReference>
<keyword evidence="3" id="KW-0418">Kinase</keyword>
<dbReference type="CDD" id="cd06627">
    <property type="entry name" value="STKc_Cdc7_like"/>
    <property type="match status" value="1"/>
</dbReference>
<evidence type="ECO:0000256" key="1">
    <source>
        <dbReference type="ARBA" id="ARBA00022679"/>
    </source>
</evidence>
<evidence type="ECO:0000313" key="8">
    <source>
        <dbReference type="Proteomes" id="UP001211065"/>
    </source>
</evidence>
<dbReference type="PROSITE" id="PS00107">
    <property type="entry name" value="PROTEIN_KINASE_ATP"/>
    <property type="match status" value="1"/>
</dbReference>
<dbReference type="PANTHER" id="PTHR48016:SF4">
    <property type="entry name" value="PROTEIN KINASE DOMAIN-CONTAINING PROTEIN"/>
    <property type="match status" value="1"/>
</dbReference>
<feature type="domain" description="Protein kinase" evidence="6">
    <location>
        <begin position="229"/>
        <end position="479"/>
    </location>
</feature>
<dbReference type="FunFam" id="1.10.510.10:FF:000571">
    <property type="entry name" value="Maternal embryonic leucine zipper kinase"/>
    <property type="match status" value="1"/>
</dbReference>
<dbReference type="InterPro" id="IPR050538">
    <property type="entry name" value="MAP_kinase_kinase_kinase"/>
</dbReference>
<proteinExistence type="predicted"/>
<keyword evidence="8" id="KW-1185">Reference proteome</keyword>
<reference evidence="7" key="1">
    <citation type="submission" date="2020-05" db="EMBL/GenBank/DDBJ databases">
        <title>Phylogenomic resolution of chytrid fungi.</title>
        <authorList>
            <person name="Stajich J.E."/>
            <person name="Amses K."/>
            <person name="Simmons R."/>
            <person name="Seto K."/>
            <person name="Myers J."/>
            <person name="Bonds A."/>
            <person name="Quandt C.A."/>
            <person name="Barry K."/>
            <person name="Liu P."/>
            <person name="Grigoriev I."/>
            <person name="Longcore J.E."/>
            <person name="James T.Y."/>
        </authorList>
    </citation>
    <scope>NUCLEOTIDE SEQUENCE</scope>
    <source>
        <strain evidence="7">JEL0476</strain>
    </source>
</reference>
<dbReference type="PROSITE" id="PS00108">
    <property type="entry name" value="PROTEIN_KINASE_ST"/>
    <property type="match status" value="1"/>
</dbReference>
<dbReference type="InterPro" id="IPR029062">
    <property type="entry name" value="Class_I_gatase-like"/>
</dbReference>
<dbReference type="SMART" id="SM00220">
    <property type="entry name" value="S_TKc"/>
    <property type="match status" value="1"/>
</dbReference>
<dbReference type="SUPFAM" id="SSF56112">
    <property type="entry name" value="Protein kinase-like (PK-like)"/>
    <property type="match status" value="1"/>
</dbReference>
<dbReference type="Proteomes" id="UP001211065">
    <property type="component" value="Unassembled WGS sequence"/>
</dbReference>
<dbReference type="InterPro" id="IPR002818">
    <property type="entry name" value="DJ-1/PfpI"/>
</dbReference>
<keyword evidence="1" id="KW-0808">Transferase</keyword>
<dbReference type="InterPro" id="IPR011009">
    <property type="entry name" value="Kinase-like_dom_sf"/>
</dbReference>
<dbReference type="PANTHER" id="PTHR48016">
    <property type="entry name" value="MAP KINASE KINASE KINASE SSK2-RELATED-RELATED"/>
    <property type="match status" value="1"/>
</dbReference>
<sequence length="1287" mass="147639">MENWDTQKPRTLGVVLYEGFAVLDVFGPVQFLNVLSNKFPLKVVFISENGKDVSTKPPIPHPNSIFPQSYQVVKTDYSFETCPHLDILFVPGGSGVKLELQNKKMLNFLIEKTKIADLVITICNGSALYAKTGCLDGVKATSNKAIFALAEENGPAVNWVKEARFVYDKKFLTSSGVAAGMDATCYFIKVCYGEEEMRNLSMIIEYKPQEDGSQDEFAKLHKLARIEDYILGNCIGKGAFGSVYSGLNERTGETVAIKQINLLNIPKCEVDLIMMEIGLLKGLNHPNIVKYKGFIKTQENLNIIMEFCENGSLFHLRKKFGGFKENLVSNFVHKILLGLIYLHEQGILHRDLKCGNILTTKVAEVKLADFGVAAKLCDVQIDNVAGSPYWMAPEVIELNGATTASDIWSLGCTILEMIVGNPPYHTLAPMSALFRMVQDDHPPIPEYLSPLLRDFLLECFQKDPYLRISAKNLIKHPWIKSINGQPKSSSKVSEVSEVIGVKESWDEDFQENELEAKSMLLKNVKSLAEAEKMSSNWDEDFDVTNEKEFSFENCQKKKKDLPFHENEVFTRNEKLLGKELSKYNELAENQKLQLTNNSGLKGTPKKNFGYILPETELENNWDNDFEVEETHSNLVSAKQLTNLYDSEIKLNTFSAVEENLDNVHRFLDEENGNDWSDIFNFNVTLEKNRNNFKCPDSFEEDPFSNLEDNDENLENDANTNNWYISKSFEYDLKEKLNNKFDVLINNKTLSDQELIKICEYLGKTFLDNPIQKSIILKSHYLMPLLELLERQTKEFVILKLLKFLNQCIEDSVEILESFCLFGGIPIMLKFCKKYYSIDIRIESSIFIKYLCKNVEILKIFISCNGLKSFSEFFDEENFDINKKVLVENAADSIISVLNIQSVSKKDFCIIFTQEYLLKKLSSTFYVLNLDNSINLGKNEDLIKKILMIFLNFSKGNLKVMSSITNLNCFINLIKSFELLNSKNLVLLLKILKNCSMNLNVKVFENFEKSNLIFELKKILDYKNINSEVNKHSLVILFNVCRMSKKRTEICAKLGFIPFLKKIIDSSSSSRQFAIQIICDMVYCTEEILKNDVIFVYLRLLEEVSWQENVLKAILALLKESRNTKEIIEPILLNNLKSVLTNLQKKNFFFSTKTSKNENLSLNKLLELFLNLINTSKKFNLRILLSMKKELDEENNFFQYLAFGLLNLKNISLMIILLKIFLSFKVNFGKNLAFFTGNFDLQHHKDKFGLNFLDYYNFRGTLKTVQDREPSVIVQNLIMSFYSGESIQ</sequence>
<dbReference type="InterPro" id="IPR016024">
    <property type="entry name" value="ARM-type_fold"/>
</dbReference>
<evidence type="ECO:0000256" key="4">
    <source>
        <dbReference type="ARBA" id="ARBA00022840"/>
    </source>
</evidence>
<evidence type="ECO:0000256" key="5">
    <source>
        <dbReference type="PROSITE-ProRule" id="PRU10141"/>
    </source>
</evidence>
<gene>
    <name evidence="7" type="ORF">HK099_005377</name>
</gene>
<dbReference type="PROSITE" id="PS50011">
    <property type="entry name" value="PROTEIN_KINASE_DOM"/>
    <property type="match status" value="1"/>
</dbReference>
<protein>
    <recommendedName>
        <fullName evidence="6">Protein kinase domain-containing protein</fullName>
    </recommendedName>
</protein>
<dbReference type="GO" id="GO:0008168">
    <property type="term" value="F:methyltransferase activity"/>
    <property type="evidence" value="ECO:0007669"/>
    <property type="project" value="InterPro"/>
</dbReference>
<dbReference type="GO" id="GO:0032259">
    <property type="term" value="P:methylation"/>
    <property type="evidence" value="ECO:0007669"/>
    <property type="project" value="InterPro"/>
</dbReference>
<dbReference type="GO" id="GO:0004709">
    <property type="term" value="F:MAP kinase kinase kinase activity"/>
    <property type="evidence" value="ECO:0007669"/>
    <property type="project" value="TreeGrafter"/>
</dbReference>
<evidence type="ECO:0000256" key="3">
    <source>
        <dbReference type="ARBA" id="ARBA00022777"/>
    </source>
</evidence>
<dbReference type="InterPro" id="IPR011989">
    <property type="entry name" value="ARM-like"/>
</dbReference>
<dbReference type="Pfam" id="PF01965">
    <property type="entry name" value="DJ-1_PfpI"/>
    <property type="match status" value="1"/>
</dbReference>
<dbReference type="GO" id="GO:0005737">
    <property type="term" value="C:cytoplasm"/>
    <property type="evidence" value="ECO:0007669"/>
    <property type="project" value="TreeGrafter"/>
</dbReference>
<dbReference type="InterPro" id="IPR000719">
    <property type="entry name" value="Prot_kinase_dom"/>
</dbReference>
<dbReference type="SUPFAM" id="SSF48371">
    <property type="entry name" value="ARM repeat"/>
    <property type="match status" value="1"/>
</dbReference>
<dbReference type="InterPro" id="IPR017441">
    <property type="entry name" value="Protein_kinase_ATP_BS"/>
</dbReference>
<dbReference type="Gene3D" id="1.25.10.10">
    <property type="entry name" value="Leucine-rich Repeat Variant"/>
    <property type="match status" value="2"/>
</dbReference>
<dbReference type="CDD" id="cd03139">
    <property type="entry name" value="GATase1_PfpI_2"/>
    <property type="match status" value="1"/>
</dbReference>
<comment type="caution">
    <text evidence="7">The sequence shown here is derived from an EMBL/GenBank/DDBJ whole genome shotgun (WGS) entry which is preliminary data.</text>
</comment>
<dbReference type="PROSITE" id="PS00092">
    <property type="entry name" value="N6_MTASE"/>
    <property type="match status" value="1"/>
</dbReference>
<dbReference type="Gene3D" id="3.40.50.880">
    <property type="match status" value="1"/>
</dbReference>
<dbReference type="SUPFAM" id="SSF52317">
    <property type="entry name" value="Class I glutamine amidotransferase-like"/>
    <property type="match status" value="1"/>
</dbReference>
<dbReference type="GO" id="GO:0005524">
    <property type="term" value="F:ATP binding"/>
    <property type="evidence" value="ECO:0007669"/>
    <property type="project" value="UniProtKB-UniRule"/>
</dbReference>
<accession>A0AAD5TZ98</accession>
<dbReference type="Pfam" id="PF00069">
    <property type="entry name" value="Pkinase"/>
    <property type="match status" value="1"/>
</dbReference>
<keyword evidence="2 5" id="KW-0547">Nucleotide-binding</keyword>
<evidence type="ECO:0000259" key="6">
    <source>
        <dbReference type="PROSITE" id="PS50011"/>
    </source>
</evidence>
<evidence type="ECO:0000313" key="7">
    <source>
        <dbReference type="EMBL" id="KAJ3217691.1"/>
    </source>
</evidence>
<dbReference type="InterPro" id="IPR002052">
    <property type="entry name" value="DNA_methylase_N6_adenine_CS"/>
</dbReference>
<name>A0AAD5TZ98_9FUNG</name>
<dbReference type="EMBL" id="JADGJW010000414">
    <property type="protein sequence ID" value="KAJ3217691.1"/>
    <property type="molecule type" value="Genomic_DNA"/>
</dbReference>
<evidence type="ECO:0000256" key="2">
    <source>
        <dbReference type="ARBA" id="ARBA00022741"/>
    </source>
</evidence>
<organism evidence="7 8">
    <name type="scientific">Clydaea vesicula</name>
    <dbReference type="NCBI Taxonomy" id="447962"/>
    <lineage>
        <taxon>Eukaryota</taxon>
        <taxon>Fungi</taxon>
        <taxon>Fungi incertae sedis</taxon>
        <taxon>Chytridiomycota</taxon>
        <taxon>Chytridiomycota incertae sedis</taxon>
        <taxon>Chytridiomycetes</taxon>
        <taxon>Lobulomycetales</taxon>
        <taxon>Lobulomycetaceae</taxon>
        <taxon>Clydaea</taxon>
    </lineage>
</organism>
<dbReference type="InterPro" id="IPR008271">
    <property type="entry name" value="Ser/Thr_kinase_AS"/>
</dbReference>
<keyword evidence="4 5" id="KW-0067">ATP-binding</keyword>